<accession>A0A7Z0TAY8</accession>
<feature type="non-terminal residue" evidence="2">
    <location>
        <position position="1"/>
    </location>
</feature>
<protein>
    <submittedName>
        <fullName evidence="2">Adhesin</fullName>
    </submittedName>
</protein>
<keyword evidence="3" id="KW-1185">Reference proteome</keyword>
<dbReference type="Pfam" id="PF05662">
    <property type="entry name" value="YadA_stalk"/>
    <property type="match status" value="1"/>
</dbReference>
<dbReference type="EMBL" id="JABMKT010000075">
    <property type="protein sequence ID" value="NYV28492.1"/>
    <property type="molecule type" value="Genomic_DNA"/>
</dbReference>
<dbReference type="Proteomes" id="UP000526184">
    <property type="component" value="Unassembled WGS sequence"/>
</dbReference>
<comment type="caution">
    <text evidence="2">The sequence shown here is derived from an EMBL/GenBank/DDBJ whole genome shotgun (WGS) entry which is preliminary data.</text>
</comment>
<proteinExistence type="predicted"/>
<evidence type="ECO:0000259" key="1">
    <source>
        <dbReference type="Pfam" id="PF05662"/>
    </source>
</evidence>
<sequence>YSDKDGNPHTVATLEDGLKFAGDNGDNENNIIKKALNEKLEIVGGADKDKLSDNNIGVNAKDGKLEVKLSKELKELTSAEFKDADGNVTNITGNGIVINPDSKNSVSLTKDGLNNGGNKITNVADATEDTDAVNKKQLDEAAAASRTEITANNGEAANGTTGNVVLTSTQAKDGHTVYDVKLNDKVTLGTDPTKQVVLDGTTGEVKAGGVTVNKDNAGTINGLTNKTWNVTNPTAVTGQAATEDQLKAVNDHINSEIANYGFKVIAGKEGTGTTSGTVEESKVS</sequence>
<reference evidence="2 3" key="1">
    <citation type="submission" date="2020-05" db="EMBL/GenBank/DDBJ databases">
        <title>Streptobacillus felis strain LHL191014123.</title>
        <authorList>
            <person name="Fawzy A."/>
            <person name="Rau J."/>
            <person name="Risse K."/>
            <person name="Schauerte N."/>
            <person name="Geiger C."/>
            <person name="Blom J."/>
            <person name="Imirzalioglu C."/>
            <person name="Falgenhauer J."/>
            <person name="Bach A."/>
            <person name="Herden C."/>
            <person name="Eisenberg T."/>
        </authorList>
    </citation>
    <scope>NUCLEOTIDE SEQUENCE [LARGE SCALE GENOMIC DNA]</scope>
    <source>
        <strain evidence="2 3">LHL191014123</strain>
    </source>
</reference>
<dbReference type="InterPro" id="IPR008635">
    <property type="entry name" value="Coiled_stalk_dom"/>
</dbReference>
<feature type="non-terminal residue" evidence="2">
    <location>
        <position position="284"/>
    </location>
</feature>
<dbReference type="SUPFAM" id="SSF101967">
    <property type="entry name" value="Adhesin YadA, collagen-binding domain"/>
    <property type="match status" value="1"/>
</dbReference>
<evidence type="ECO:0000313" key="3">
    <source>
        <dbReference type="Proteomes" id="UP000526184"/>
    </source>
</evidence>
<organism evidence="2 3">
    <name type="scientific">Streptobacillus felis</name>
    <dbReference type="NCBI Taxonomy" id="1384509"/>
    <lineage>
        <taxon>Bacteria</taxon>
        <taxon>Fusobacteriati</taxon>
        <taxon>Fusobacteriota</taxon>
        <taxon>Fusobacteriia</taxon>
        <taxon>Fusobacteriales</taxon>
        <taxon>Leptotrichiaceae</taxon>
        <taxon>Streptobacillus</taxon>
    </lineage>
</organism>
<feature type="domain" description="Trimeric autotransporter adhesin YadA-like stalk" evidence="1">
    <location>
        <begin position="119"/>
        <end position="160"/>
    </location>
</feature>
<dbReference type="GO" id="GO:0019867">
    <property type="term" value="C:outer membrane"/>
    <property type="evidence" value="ECO:0007669"/>
    <property type="project" value="InterPro"/>
</dbReference>
<dbReference type="Gene3D" id="2.20.70.140">
    <property type="match status" value="1"/>
</dbReference>
<dbReference type="InterPro" id="IPR011049">
    <property type="entry name" value="Serralysin-like_metalloprot_C"/>
</dbReference>
<evidence type="ECO:0000313" key="2">
    <source>
        <dbReference type="EMBL" id="NYV28492.1"/>
    </source>
</evidence>
<name>A0A7Z0TAY8_9FUSO</name>
<dbReference type="AlphaFoldDB" id="A0A7Z0TAY8"/>
<gene>
    <name evidence="2" type="ORF">HP397_06725</name>
</gene>